<reference evidence="1 2" key="1">
    <citation type="journal article" date="2011" name="J. Bacteriol.">
        <title>Genome sequence of the ethanol-producing Zymomonas mobilis subsp. pomaceae lectotype strain ATCC 29192.</title>
        <authorList>
            <person name="Kouvelis V.N."/>
            <person name="Davenport K.W."/>
            <person name="Brettin T.S."/>
            <person name="Bruce D."/>
            <person name="Detter C."/>
            <person name="Han C.S."/>
            <person name="Nolan M."/>
            <person name="Tapia R."/>
            <person name="Damoulaki A."/>
            <person name="Kyrpides N.C."/>
            <person name="Typas M.A."/>
            <person name="Pappas K.M."/>
        </authorList>
    </citation>
    <scope>NUCLEOTIDE SEQUENCE [LARGE SCALE GENOMIC DNA]</scope>
    <source>
        <strain evidence="2">ATCC 29192 / DSM 22645 / JCM 10191 / CCUG 17912 / NBRC 13757 / NCIMB 11200 / NRRL B-4491 / Barker I</strain>
    </source>
</reference>
<dbReference type="AlphaFoldDB" id="F8ESD8"/>
<organism evidence="1 2">
    <name type="scientific">Zymomonas mobilis subsp. pomaceae (strain ATCC 29192 / DSM 22645 / JCM 10191 / CCUG 17912 / NBRC 13757 / NCIMB 11200 / NRRL B-4491 / Barker I)</name>
    <dbReference type="NCBI Taxonomy" id="579138"/>
    <lineage>
        <taxon>Bacteria</taxon>
        <taxon>Pseudomonadati</taxon>
        <taxon>Pseudomonadota</taxon>
        <taxon>Alphaproteobacteria</taxon>
        <taxon>Sphingomonadales</taxon>
        <taxon>Zymomonadaceae</taxon>
        <taxon>Zymomonas</taxon>
    </lineage>
</organism>
<dbReference type="RefSeq" id="WP_013934109.1">
    <property type="nucleotide sequence ID" value="NC_015709.1"/>
</dbReference>
<dbReference type="eggNOG" id="ENOG50301PW">
    <property type="taxonomic scope" value="Bacteria"/>
</dbReference>
<protein>
    <submittedName>
        <fullName evidence="1">Uncharacterized protein</fullName>
    </submittedName>
</protein>
<gene>
    <name evidence="1" type="ordered locus">Zymop_0812</name>
</gene>
<dbReference type="PATRIC" id="fig|579138.3.peg.852"/>
<dbReference type="Proteomes" id="UP000000491">
    <property type="component" value="Chromosome"/>
</dbReference>
<dbReference type="HOGENOM" id="CLU_1239748_0_0_5"/>
<accession>F8ESD8</accession>
<name>F8ESD8_ZYMMT</name>
<sequence>MSKKSKATTAPSRFAQPYITTGANALQQAYDSNQGNVSNINNVLQSNIDNVADKTLDNDDLNKASQYNQSVLSGNYLNPSSNSALSNVINMTNQDVTNSVNGAIGTRGLTGGSAQTQLLAKTLGQTDSNLLYNNYNNERGYQQQAAENASNIAEAGNNGVNTLDNYLENTAALPQSSASSLASNMASLLGNYNTTTQNQGLGSMLASLAGAGLSGFASNGFKI</sequence>
<dbReference type="STRING" id="579138.Zymop_0812"/>
<proteinExistence type="predicted"/>
<evidence type="ECO:0000313" key="1">
    <source>
        <dbReference type="EMBL" id="AEI37713.1"/>
    </source>
</evidence>
<dbReference type="EMBL" id="CP002865">
    <property type="protein sequence ID" value="AEI37713.1"/>
    <property type="molecule type" value="Genomic_DNA"/>
</dbReference>
<dbReference type="KEGG" id="zmp:Zymop_0812"/>
<evidence type="ECO:0000313" key="2">
    <source>
        <dbReference type="Proteomes" id="UP000000491"/>
    </source>
</evidence>